<dbReference type="Pfam" id="PF00248">
    <property type="entry name" value="Aldo_ket_red"/>
    <property type="match status" value="1"/>
</dbReference>
<dbReference type="InterPro" id="IPR020471">
    <property type="entry name" value="AKR"/>
</dbReference>
<dbReference type="Proteomes" id="UP001608902">
    <property type="component" value="Unassembled WGS sequence"/>
</dbReference>
<dbReference type="GO" id="GO:0016616">
    <property type="term" value="F:oxidoreductase activity, acting on the CH-OH group of donors, NAD or NADP as acceptor"/>
    <property type="evidence" value="ECO:0007669"/>
    <property type="project" value="UniProtKB-ARBA"/>
</dbReference>
<evidence type="ECO:0000313" key="8">
    <source>
        <dbReference type="EMBL" id="MFH4980118.1"/>
    </source>
</evidence>
<dbReference type="PROSITE" id="PS00798">
    <property type="entry name" value="ALDOKETO_REDUCTASE_1"/>
    <property type="match status" value="1"/>
</dbReference>
<dbReference type="InterPro" id="IPR018170">
    <property type="entry name" value="Aldo/ket_reductase_CS"/>
</dbReference>
<protein>
    <recommendedName>
        <fullName evidence="7">NADP-dependent oxidoreductase domain-containing protein</fullName>
    </recommendedName>
</protein>
<evidence type="ECO:0000256" key="4">
    <source>
        <dbReference type="PIRSR" id="PIRSR000097-1"/>
    </source>
</evidence>
<accession>A0ABD6EJP7</accession>
<dbReference type="EMBL" id="JBGFUD010005096">
    <property type="protein sequence ID" value="MFH4980118.1"/>
    <property type="molecule type" value="Genomic_DNA"/>
</dbReference>
<gene>
    <name evidence="8" type="ORF">AB6A40_006827</name>
</gene>
<evidence type="ECO:0000256" key="2">
    <source>
        <dbReference type="ARBA" id="ARBA00022857"/>
    </source>
</evidence>
<dbReference type="PANTHER" id="PTHR43827">
    <property type="entry name" value="2,5-DIKETO-D-GLUCONIC ACID REDUCTASE"/>
    <property type="match status" value="1"/>
</dbReference>
<keyword evidence="2" id="KW-0521">NADP</keyword>
<dbReference type="PROSITE" id="PS00063">
    <property type="entry name" value="ALDOKETO_REDUCTASE_3"/>
    <property type="match status" value="1"/>
</dbReference>
<proteinExistence type="inferred from homology"/>
<evidence type="ECO:0000256" key="6">
    <source>
        <dbReference type="PIRSR" id="PIRSR000097-3"/>
    </source>
</evidence>
<name>A0ABD6EJP7_9BILA</name>
<keyword evidence="9" id="KW-1185">Reference proteome</keyword>
<dbReference type="FunFam" id="3.20.20.100:FF:000002">
    <property type="entry name" value="2,5-diketo-D-gluconic acid reductase A"/>
    <property type="match status" value="1"/>
</dbReference>
<keyword evidence="3" id="KW-0560">Oxidoreductase</keyword>
<comment type="similarity">
    <text evidence="1">Belongs to the aldo/keto reductase family.</text>
</comment>
<dbReference type="Gene3D" id="3.20.20.100">
    <property type="entry name" value="NADP-dependent oxidoreductase domain"/>
    <property type="match status" value="1"/>
</dbReference>
<evidence type="ECO:0000256" key="1">
    <source>
        <dbReference type="ARBA" id="ARBA00007905"/>
    </source>
</evidence>
<comment type="caution">
    <text evidence="8">The sequence shown here is derived from an EMBL/GenBank/DDBJ whole genome shotgun (WGS) entry which is preliminary data.</text>
</comment>
<feature type="site" description="Lowers pKa of active site Tyr" evidence="6">
    <location>
        <position position="85"/>
    </location>
</feature>
<dbReference type="InterPro" id="IPR036812">
    <property type="entry name" value="NAD(P)_OxRdtase_dom_sf"/>
</dbReference>
<dbReference type="InterPro" id="IPR023210">
    <property type="entry name" value="NADP_OxRdtase_dom"/>
</dbReference>
<dbReference type="PROSITE" id="PS00062">
    <property type="entry name" value="ALDOKETO_REDUCTASE_2"/>
    <property type="match status" value="1"/>
</dbReference>
<evidence type="ECO:0000256" key="5">
    <source>
        <dbReference type="PIRSR" id="PIRSR000097-2"/>
    </source>
</evidence>
<evidence type="ECO:0000259" key="7">
    <source>
        <dbReference type="Pfam" id="PF00248"/>
    </source>
</evidence>
<evidence type="ECO:0000313" key="9">
    <source>
        <dbReference type="Proteomes" id="UP001608902"/>
    </source>
</evidence>
<feature type="active site" description="Proton donor" evidence="4">
    <location>
        <position position="56"/>
    </location>
</feature>
<feature type="domain" description="NADP-dependent oxidoreductase" evidence="7">
    <location>
        <begin position="23"/>
        <end position="282"/>
    </location>
</feature>
<dbReference type="PANTHER" id="PTHR43827:SF3">
    <property type="entry name" value="NADP-DEPENDENT OXIDOREDUCTASE DOMAIN-CONTAINING PROTEIN"/>
    <property type="match status" value="1"/>
</dbReference>
<dbReference type="PRINTS" id="PR00069">
    <property type="entry name" value="ALDKETRDTASE"/>
</dbReference>
<dbReference type="SUPFAM" id="SSF51430">
    <property type="entry name" value="NAD(P)-linked oxidoreductase"/>
    <property type="match status" value="1"/>
</dbReference>
<sequence length="296" mass="33366">MALEKCAGGVVKLNTGFVMPLVGFGTYKIVGQTAVTTAVDAALKAGYRLFDTAKYYNNEPELGTALKEMLPKFNLKREDIFLTTKFFPVKDDNILNARKMVEESLASLQTSFLDLVLIHYPKAEERENTDPRNAIDRREIYLELLKLKDEGKIRSVGVSNFEDRHIEELISCSGVTPAVDQVEFHPHFARKQLREYCKQNDIFFQAFSCLARMNPELLGDPTIVNIANAHQTTPAKILIAWPLHLGVGVVPKSASPSRIVENFSAIDVRLAPEEVEKISNLDKEKPYIRTRGWEVL</sequence>
<reference evidence="8 9" key="1">
    <citation type="submission" date="2024-08" db="EMBL/GenBank/DDBJ databases">
        <title>Gnathostoma spinigerum genome.</title>
        <authorList>
            <person name="Gonzalez-Bertolin B."/>
            <person name="Monzon S."/>
            <person name="Zaballos A."/>
            <person name="Jimenez P."/>
            <person name="Dekumyoy P."/>
            <person name="Varona S."/>
            <person name="Cuesta I."/>
            <person name="Sumanam S."/>
            <person name="Adisakwattana P."/>
            <person name="Gasser R.B."/>
            <person name="Hernandez-Gonzalez A."/>
            <person name="Young N.D."/>
            <person name="Perteguer M.J."/>
        </authorList>
    </citation>
    <scope>NUCLEOTIDE SEQUENCE [LARGE SCALE GENOMIC DNA]</scope>
    <source>
        <strain evidence="8">AL3</strain>
        <tissue evidence="8">Liver</tissue>
    </source>
</reference>
<feature type="binding site" evidence="5">
    <location>
        <position position="119"/>
    </location>
    <ligand>
        <name>substrate</name>
    </ligand>
</feature>
<dbReference type="PIRSF" id="PIRSF000097">
    <property type="entry name" value="AKR"/>
    <property type="match status" value="1"/>
</dbReference>
<evidence type="ECO:0000256" key="3">
    <source>
        <dbReference type="ARBA" id="ARBA00023002"/>
    </source>
</evidence>
<dbReference type="AlphaFoldDB" id="A0ABD6EJP7"/>
<organism evidence="8 9">
    <name type="scientific">Gnathostoma spinigerum</name>
    <dbReference type="NCBI Taxonomy" id="75299"/>
    <lineage>
        <taxon>Eukaryota</taxon>
        <taxon>Metazoa</taxon>
        <taxon>Ecdysozoa</taxon>
        <taxon>Nematoda</taxon>
        <taxon>Chromadorea</taxon>
        <taxon>Rhabditida</taxon>
        <taxon>Spirurina</taxon>
        <taxon>Gnathostomatomorpha</taxon>
        <taxon>Gnathostomatoidea</taxon>
        <taxon>Gnathostomatidae</taxon>
        <taxon>Gnathostoma</taxon>
    </lineage>
</organism>